<dbReference type="Pfam" id="PF24105">
    <property type="entry name" value="Beta-prop_CAF1B_HIR1"/>
    <property type="match status" value="1"/>
</dbReference>
<evidence type="ECO:0000256" key="9">
    <source>
        <dbReference type="ARBA" id="ARBA00023163"/>
    </source>
</evidence>
<dbReference type="InterPro" id="IPR036322">
    <property type="entry name" value="WD40_repeat_dom_sf"/>
</dbReference>
<dbReference type="GO" id="GO:0034728">
    <property type="term" value="P:nucleosome organization"/>
    <property type="evidence" value="ECO:0007669"/>
    <property type="project" value="UniProtKB-ARBA"/>
</dbReference>
<organism evidence="16 17">
    <name type="scientific">Scheffersomyces spartinae</name>
    <dbReference type="NCBI Taxonomy" id="45513"/>
    <lineage>
        <taxon>Eukaryota</taxon>
        <taxon>Fungi</taxon>
        <taxon>Dikarya</taxon>
        <taxon>Ascomycota</taxon>
        <taxon>Saccharomycotina</taxon>
        <taxon>Pichiomycetes</taxon>
        <taxon>Debaryomycetaceae</taxon>
        <taxon>Scheffersomyces</taxon>
    </lineage>
</organism>
<dbReference type="InterPro" id="IPR031120">
    <property type="entry name" value="HIR1-like"/>
</dbReference>
<proteinExistence type="inferred from homology"/>
<keyword evidence="8 12" id="KW-0805">Transcription regulation</keyword>
<dbReference type="FunFam" id="2.130.10.10:FF:001073">
    <property type="entry name" value="Protein HIR"/>
    <property type="match status" value="1"/>
</dbReference>
<evidence type="ECO:0000256" key="7">
    <source>
        <dbReference type="ARBA" id="ARBA00022853"/>
    </source>
</evidence>
<dbReference type="Pfam" id="PF09453">
    <property type="entry name" value="HIRA_B"/>
    <property type="match status" value="1"/>
</dbReference>
<dbReference type="GO" id="GO:0000785">
    <property type="term" value="C:chromatin"/>
    <property type="evidence" value="ECO:0007669"/>
    <property type="project" value="TreeGrafter"/>
</dbReference>
<dbReference type="FunFam" id="2.130.10.10:FF:000290">
    <property type="entry name" value="Protein HIR"/>
    <property type="match status" value="1"/>
</dbReference>
<dbReference type="PROSITE" id="PS00678">
    <property type="entry name" value="WD_REPEATS_1"/>
    <property type="match status" value="1"/>
</dbReference>
<dbReference type="InterPro" id="IPR055410">
    <property type="entry name" value="Beta-prop_CAF1B_HIR1"/>
</dbReference>
<protein>
    <recommendedName>
        <fullName evidence="12">Protein HIR</fullName>
    </recommendedName>
</protein>
<dbReference type="EMBL" id="JAHMUF010000007">
    <property type="protein sequence ID" value="KAG7194507.1"/>
    <property type="molecule type" value="Genomic_DNA"/>
</dbReference>
<sequence length="939" mass="105002">MKIIKLPWLGHRAENKKVECYSISINNDGTRLASGGLDGTVKMWDTSTVLSFSRGTSGNTSNDLYRPLCSMSRHNGVVTSVKFSPDGRFLASGSDDKIVLIWEKDEEQQNRPRQFGEAEQDLEHWTVRKRLVAHENDIQDICWSPDGSLLVTVGLDRSIMIWNGLTFERIKRYDIHQSMVKGVVFDPANKYFATASDDRTVRIFRYYKKLNDFNSYEFQIEHIVIDPFKKSPLTSYFRRMSWSPDGQHIAVPNATNGPVTSIAIINRGNWDTDVSLIGHEAPCEVCSFSPRLYDTCTTAKNNERQLITVVATGGQDNTLAIWSTSSSKPLLVAEDIVSSSITDICWSPNGLAMYLSCLDGSITCIVFEANELGTVVSLEVNDLQLHRYGTDRESTVFPESVDQLILEEKAGLMERKNQEDTGTAVSVSVPVPVAVAASSTPAAPATAPTAAPAPAPAATLTAKQVQKLTQSMVITKSGKKRITPILVSSTQTPSSSSSVSSTTTFSNKITKNGVKKLSQPSYFLPKFGLQTAVHGYKLKNDGNEQKRPEDDHQDNDNEDMAIDEANTNLNQQQHNYISESTLKRQRSKLKRIAMEMKYPQVFKQITNLPEGLFNNLQLLSNEVSKLLESFNKEMVVEGINPLMLELDEDLLFSVVLNKVNHKTIDSQEWITSSIEVRNGQSWSSFDENEDIIDSNDRIDFQDPTVVMVSNSIDKINRKFVLHFPYRIQHAYPVVVEDILKYYVLVSFGGSVQIIKADSGNYLCPSIELGDNVVLVKNNGPYLMLVSGKGLVYSWKLDDCQYRIKKVCNGVSLATIVNYSMDIPTSKGSTSLISPNIKGISICSDGSPLVLLDSNLNIYKFNIGMKCWTKVIDSWYYLGSRTTTIAPDGVVLPRIVNNLIRDHSDRITKGLKVPYTFTEDNKELKISMEQRLLEQKEFLY</sequence>
<keyword evidence="5 11" id="KW-0853">WD repeat</keyword>
<dbReference type="Pfam" id="PF07569">
    <property type="entry name" value="Hira"/>
    <property type="match status" value="1"/>
</dbReference>
<dbReference type="CDD" id="cd00200">
    <property type="entry name" value="WD40"/>
    <property type="match status" value="1"/>
</dbReference>
<keyword evidence="6 12" id="KW-0677">Repeat</keyword>
<name>A0A9P8AJW1_9ASCO</name>
<comment type="similarity">
    <text evidence="3 12">Belongs to the WD repeat HIR1 family.</text>
</comment>
<keyword evidence="17" id="KW-1185">Reference proteome</keyword>
<dbReference type="OrthoDB" id="1741719at2759"/>
<dbReference type="AlphaFoldDB" id="A0A9P8AJW1"/>
<dbReference type="Gene3D" id="2.130.10.10">
    <property type="entry name" value="YVTN repeat-like/Quinoprotein amine dehydrogenase"/>
    <property type="match status" value="2"/>
</dbReference>
<evidence type="ECO:0000256" key="8">
    <source>
        <dbReference type="ARBA" id="ARBA00023015"/>
    </source>
</evidence>
<evidence type="ECO:0000313" key="17">
    <source>
        <dbReference type="Proteomes" id="UP000790833"/>
    </source>
</evidence>
<evidence type="ECO:0000256" key="13">
    <source>
        <dbReference type="SAM" id="MobiDB-lite"/>
    </source>
</evidence>
<evidence type="ECO:0000259" key="14">
    <source>
        <dbReference type="Pfam" id="PF07569"/>
    </source>
</evidence>
<dbReference type="InterPro" id="IPR019775">
    <property type="entry name" value="WD40_repeat_CS"/>
</dbReference>
<dbReference type="GO" id="GO:0031491">
    <property type="term" value="F:nucleosome binding"/>
    <property type="evidence" value="ECO:0007669"/>
    <property type="project" value="TreeGrafter"/>
</dbReference>
<feature type="repeat" description="WD" evidence="11">
    <location>
        <begin position="71"/>
        <end position="112"/>
    </location>
</feature>
<feature type="domain" description="CAF1B/HIR1 beta-propeller" evidence="15">
    <location>
        <begin position="26"/>
        <end position="372"/>
    </location>
</feature>
<dbReference type="PROSITE" id="PS50294">
    <property type="entry name" value="WD_REPEATS_REGION"/>
    <property type="match status" value="3"/>
</dbReference>
<dbReference type="InterPro" id="IPR015943">
    <property type="entry name" value="WD40/YVTN_repeat-like_dom_sf"/>
</dbReference>
<dbReference type="InterPro" id="IPR019015">
    <property type="entry name" value="HIRA_B_motif"/>
</dbReference>
<feature type="domain" description="Protein HIRA-like C-terminal" evidence="14">
    <location>
        <begin position="759"/>
        <end position="882"/>
    </location>
</feature>
<evidence type="ECO:0000256" key="3">
    <source>
        <dbReference type="ARBA" id="ARBA00007306"/>
    </source>
</evidence>
<dbReference type="InterPro" id="IPR001680">
    <property type="entry name" value="WD40_rpt"/>
</dbReference>
<feature type="region of interest" description="Disordered" evidence="13">
    <location>
        <begin position="539"/>
        <end position="558"/>
    </location>
</feature>
<dbReference type="InterPro" id="IPR011494">
    <property type="entry name" value="HIRA-like_C"/>
</dbReference>
<dbReference type="PANTHER" id="PTHR13831">
    <property type="entry name" value="MEMBER OF THE HIR1 FAMILY OF WD-REPEAT PROTEINS"/>
    <property type="match status" value="1"/>
</dbReference>
<evidence type="ECO:0000313" key="16">
    <source>
        <dbReference type="EMBL" id="KAG7194507.1"/>
    </source>
</evidence>
<evidence type="ECO:0000256" key="12">
    <source>
        <dbReference type="RuleBase" id="RU364014"/>
    </source>
</evidence>
<feature type="repeat" description="WD" evidence="11">
    <location>
        <begin position="173"/>
        <end position="204"/>
    </location>
</feature>
<feature type="compositionally biased region" description="Basic and acidic residues" evidence="13">
    <location>
        <begin position="539"/>
        <end position="550"/>
    </location>
</feature>
<keyword evidence="9 12" id="KW-0804">Transcription</keyword>
<feature type="repeat" description="WD" evidence="11">
    <location>
        <begin position="22"/>
        <end position="48"/>
    </location>
</feature>
<dbReference type="InterPro" id="IPR020472">
    <property type="entry name" value="WD40_PAC1"/>
</dbReference>
<dbReference type="RefSeq" id="XP_043050054.1">
    <property type="nucleotide sequence ID" value="XM_043195388.1"/>
</dbReference>
<feature type="compositionally biased region" description="Low complexity" evidence="13">
    <location>
        <begin position="488"/>
        <end position="505"/>
    </location>
</feature>
<dbReference type="SUPFAM" id="SSF50978">
    <property type="entry name" value="WD40 repeat-like"/>
    <property type="match status" value="1"/>
</dbReference>
<feature type="region of interest" description="Disordered" evidence="13">
    <location>
        <begin position="485"/>
        <end position="505"/>
    </location>
</feature>
<evidence type="ECO:0000256" key="1">
    <source>
        <dbReference type="ARBA" id="ARBA00002677"/>
    </source>
</evidence>
<dbReference type="PANTHER" id="PTHR13831:SF0">
    <property type="entry name" value="PROTEIN HIRA"/>
    <property type="match status" value="1"/>
</dbReference>
<comment type="function">
    <text evidence="1 12">Required for replication-independent chromatin assembly and for the periodic repression of histone gene transcription during the cell cycle.</text>
</comment>
<dbReference type="PROSITE" id="PS50082">
    <property type="entry name" value="WD_REPEATS_2"/>
    <property type="match status" value="4"/>
</dbReference>
<evidence type="ECO:0000256" key="6">
    <source>
        <dbReference type="ARBA" id="ARBA00022737"/>
    </source>
</evidence>
<feature type="repeat" description="WD" evidence="11">
    <location>
        <begin position="131"/>
        <end position="163"/>
    </location>
</feature>
<accession>A0A9P8AJW1</accession>
<evidence type="ECO:0000256" key="5">
    <source>
        <dbReference type="ARBA" id="ARBA00022574"/>
    </source>
</evidence>
<dbReference type="PRINTS" id="PR00320">
    <property type="entry name" value="GPROTEINBRPT"/>
</dbReference>
<evidence type="ECO:0000256" key="11">
    <source>
        <dbReference type="PROSITE-ProRule" id="PRU00221"/>
    </source>
</evidence>
<dbReference type="GO" id="GO:0005634">
    <property type="term" value="C:nucleus"/>
    <property type="evidence" value="ECO:0007669"/>
    <property type="project" value="UniProtKB-SubCell"/>
</dbReference>
<comment type="caution">
    <text evidence="16">The sequence shown here is derived from an EMBL/GenBank/DDBJ whole genome shotgun (WGS) entry which is preliminary data.</text>
</comment>
<evidence type="ECO:0000256" key="4">
    <source>
        <dbReference type="ARBA" id="ARBA00022491"/>
    </source>
</evidence>
<keyword evidence="4 12" id="KW-0678">Repressor</keyword>
<evidence type="ECO:0000256" key="10">
    <source>
        <dbReference type="ARBA" id="ARBA00023242"/>
    </source>
</evidence>
<comment type="subcellular location">
    <subcellularLocation>
        <location evidence="2 12">Nucleus</location>
    </subcellularLocation>
</comment>
<evidence type="ECO:0000259" key="15">
    <source>
        <dbReference type="Pfam" id="PF24105"/>
    </source>
</evidence>
<dbReference type="GeneID" id="66118096"/>
<dbReference type="SMART" id="SM00320">
    <property type="entry name" value="WD40"/>
    <property type="match status" value="6"/>
</dbReference>
<keyword evidence="7 12" id="KW-0156">Chromatin regulator</keyword>
<keyword evidence="10 12" id="KW-0539">Nucleus</keyword>
<gene>
    <name evidence="16" type="primary">HIR1</name>
    <name evidence="16" type="ORF">KQ657_004722</name>
</gene>
<dbReference type="GO" id="GO:0006355">
    <property type="term" value="P:regulation of DNA-templated transcription"/>
    <property type="evidence" value="ECO:0007669"/>
    <property type="project" value="InterPro"/>
</dbReference>
<evidence type="ECO:0000256" key="2">
    <source>
        <dbReference type="ARBA" id="ARBA00004123"/>
    </source>
</evidence>
<reference evidence="16" key="1">
    <citation type="submission" date="2021-03" db="EMBL/GenBank/DDBJ databases">
        <authorList>
            <person name="Palmer J.M."/>
        </authorList>
    </citation>
    <scope>NUCLEOTIDE SEQUENCE</scope>
    <source>
        <strain evidence="16">ARV_011</strain>
    </source>
</reference>
<dbReference type="GO" id="GO:0000417">
    <property type="term" value="C:HIR complex"/>
    <property type="evidence" value="ECO:0007669"/>
    <property type="project" value="UniProtKB-ARBA"/>
</dbReference>
<dbReference type="Proteomes" id="UP000790833">
    <property type="component" value="Unassembled WGS sequence"/>
</dbReference>
<dbReference type="GO" id="GO:0006351">
    <property type="term" value="P:DNA-templated transcription"/>
    <property type="evidence" value="ECO:0007669"/>
    <property type="project" value="InterPro"/>
</dbReference>